<feature type="transmembrane region" description="Helical" evidence="2">
    <location>
        <begin position="99"/>
        <end position="124"/>
    </location>
</feature>
<feature type="domain" description="Helix-hairpin-helix DNA-binding motif class 1" evidence="3">
    <location>
        <begin position="192"/>
        <end position="211"/>
    </location>
</feature>
<evidence type="ECO:0000313" key="4">
    <source>
        <dbReference type="EMBL" id="PLS24503.1"/>
    </source>
</evidence>
<dbReference type="GO" id="GO:0015628">
    <property type="term" value="P:protein secretion by the type II secretion system"/>
    <property type="evidence" value="ECO:0007669"/>
    <property type="project" value="TreeGrafter"/>
</dbReference>
<dbReference type="AlphaFoldDB" id="A0A2N5IRB1"/>
<evidence type="ECO:0000256" key="1">
    <source>
        <dbReference type="SAM" id="MobiDB-lite"/>
    </source>
</evidence>
<gene>
    <name evidence="4" type="ORF">Tam1G_1411</name>
</gene>
<keyword evidence="2" id="KW-0472">Membrane</keyword>
<comment type="caution">
    <text evidence="4">The sequence shown here is derived from an EMBL/GenBank/DDBJ whole genome shotgun (WGS) entry which is preliminary data.</text>
</comment>
<evidence type="ECO:0000256" key="2">
    <source>
        <dbReference type="SAM" id="Phobius"/>
    </source>
</evidence>
<accession>A0A2N5IRB1</accession>
<dbReference type="Pfam" id="PF12836">
    <property type="entry name" value="HHH_3"/>
    <property type="match status" value="1"/>
</dbReference>
<dbReference type="EMBL" id="NMWV01000019">
    <property type="protein sequence ID" value="PLS24503.1"/>
    <property type="molecule type" value="Genomic_DNA"/>
</dbReference>
<dbReference type="Proteomes" id="UP000234855">
    <property type="component" value="Unassembled WGS sequence"/>
</dbReference>
<dbReference type="InterPro" id="IPR004509">
    <property type="entry name" value="Competence_ComEA_HhH"/>
</dbReference>
<feature type="region of interest" description="Disordered" evidence="1">
    <location>
        <begin position="27"/>
        <end position="48"/>
    </location>
</feature>
<feature type="region of interest" description="Disordered" evidence="1">
    <location>
        <begin position="140"/>
        <end position="181"/>
    </location>
</feature>
<evidence type="ECO:0000313" key="5">
    <source>
        <dbReference type="Proteomes" id="UP000234855"/>
    </source>
</evidence>
<dbReference type="NCBIfam" id="TIGR00426">
    <property type="entry name" value="competence protein ComEA helix-hairpin-helix repeat region"/>
    <property type="match status" value="1"/>
</dbReference>
<dbReference type="InterPro" id="IPR010994">
    <property type="entry name" value="RuvA_2-like"/>
</dbReference>
<dbReference type="InterPro" id="IPR051675">
    <property type="entry name" value="Endo/Exo/Phosphatase_dom_1"/>
</dbReference>
<keyword evidence="2" id="KW-1133">Transmembrane helix</keyword>
<feature type="compositionally biased region" description="Polar residues" evidence="1">
    <location>
        <begin position="152"/>
        <end position="166"/>
    </location>
</feature>
<proteinExistence type="predicted"/>
<dbReference type="SMART" id="SM00278">
    <property type="entry name" value="HhH1"/>
    <property type="match status" value="2"/>
</dbReference>
<feature type="domain" description="Helix-hairpin-helix DNA-binding motif class 1" evidence="3">
    <location>
        <begin position="222"/>
        <end position="241"/>
    </location>
</feature>
<sequence length="245" mass="25855">MRGLVDAGDAGVTKPVAKHEFVRFTEPARNTVADPSDQQHAIPPPPGSDVIATPIPVADGNATTHSRKPLSAFIGVRSSDSDATDMNRPMLMRDKPRTLLTPGHALVVIVLLMAILGLSLALIVQQSMNLTAIANAGVGSSSATVSGEETDNSANAGEATQTNEETPNGEHPTDDSSVSTDTRININTASSEELQSIIGVGPVTAQRIIDHRKTIGRYTSVDQLMDVTGIGSKTLEKMREQVKVE</sequence>
<name>A0A2N5IRB1_9BIFI</name>
<dbReference type="Gene3D" id="1.10.150.320">
    <property type="entry name" value="Photosystem II 12 kDa extrinsic protein"/>
    <property type="match status" value="1"/>
</dbReference>
<dbReference type="PANTHER" id="PTHR21180">
    <property type="entry name" value="ENDONUCLEASE/EXONUCLEASE/PHOSPHATASE FAMILY DOMAIN-CONTAINING PROTEIN 1"/>
    <property type="match status" value="1"/>
</dbReference>
<organism evidence="4 5">
    <name type="scientific">Bifidobacterium imperatoris</name>
    <dbReference type="NCBI Taxonomy" id="2020965"/>
    <lineage>
        <taxon>Bacteria</taxon>
        <taxon>Bacillati</taxon>
        <taxon>Actinomycetota</taxon>
        <taxon>Actinomycetes</taxon>
        <taxon>Bifidobacteriales</taxon>
        <taxon>Bifidobacteriaceae</taxon>
        <taxon>Bifidobacterium</taxon>
    </lineage>
</organism>
<dbReference type="PANTHER" id="PTHR21180:SF32">
    <property type="entry name" value="ENDONUCLEASE_EXONUCLEASE_PHOSPHATASE FAMILY DOMAIN-CONTAINING PROTEIN 1"/>
    <property type="match status" value="1"/>
</dbReference>
<dbReference type="GO" id="GO:0015627">
    <property type="term" value="C:type II protein secretion system complex"/>
    <property type="evidence" value="ECO:0007669"/>
    <property type="project" value="TreeGrafter"/>
</dbReference>
<dbReference type="GO" id="GO:0003677">
    <property type="term" value="F:DNA binding"/>
    <property type="evidence" value="ECO:0007669"/>
    <property type="project" value="InterPro"/>
</dbReference>
<reference evidence="4 5" key="1">
    <citation type="submission" date="2017-07" db="EMBL/GenBank/DDBJ databases">
        <title>Bifidobacterium novel species.</title>
        <authorList>
            <person name="Lugli G.A."/>
            <person name="Milani C."/>
            <person name="Duranti S."/>
            <person name="Mangifesta M."/>
        </authorList>
    </citation>
    <scope>NUCLEOTIDE SEQUENCE [LARGE SCALE GENOMIC DNA]</scope>
    <source>
        <strain evidence="4 5">45</strain>
    </source>
</reference>
<evidence type="ECO:0000259" key="3">
    <source>
        <dbReference type="SMART" id="SM00278"/>
    </source>
</evidence>
<dbReference type="InterPro" id="IPR003583">
    <property type="entry name" value="Hlx-hairpin-Hlx_DNA-bd_motif"/>
</dbReference>
<dbReference type="SUPFAM" id="SSF47781">
    <property type="entry name" value="RuvA domain 2-like"/>
    <property type="match status" value="1"/>
</dbReference>
<protein>
    <submittedName>
        <fullName evidence="4">DNA uptake protein</fullName>
    </submittedName>
</protein>
<dbReference type="GO" id="GO:0006281">
    <property type="term" value="P:DNA repair"/>
    <property type="evidence" value="ECO:0007669"/>
    <property type="project" value="InterPro"/>
</dbReference>
<keyword evidence="2" id="KW-0812">Transmembrane</keyword>